<feature type="compositionally biased region" description="Acidic residues" evidence="2">
    <location>
        <begin position="385"/>
        <end position="400"/>
    </location>
</feature>
<evidence type="ECO:0000259" key="3">
    <source>
        <dbReference type="Pfam" id="PF16297"/>
    </source>
</evidence>
<name>D2HSK2_AILME</name>
<evidence type="ECO:0000313" key="4">
    <source>
        <dbReference type="EMBL" id="EFB14523.1"/>
    </source>
</evidence>
<accession>D2HSK2</accession>
<dbReference type="PANTHER" id="PTHR15503">
    <property type="entry name" value="LDOC1 RELATED"/>
    <property type="match status" value="1"/>
</dbReference>
<feature type="compositionally biased region" description="Basic and acidic residues" evidence="2">
    <location>
        <begin position="348"/>
        <end position="384"/>
    </location>
</feature>
<organism evidence="4">
    <name type="scientific">Ailuropoda melanoleuca</name>
    <name type="common">Giant panda</name>
    <dbReference type="NCBI Taxonomy" id="9646"/>
    <lineage>
        <taxon>Eukaryota</taxon>
        <taxon>Metazoa</taxon>
        <taxon>Chordata</taxon>
        <taxon>Craniata</taxon>
        <taxon>Vertebrata</taxon>
        <taxon>Euteleostomi</taxon>
        <taxon>Mammalia</taxon>
        <taxon>Eutheria</taxon>
        <taxon>Laurasiatheria</taxon>
        <taxon>Carnivora</taxon>
        <taxon>Caniformia</taxon>
        <taxon>Ursidae</taxon>
        <taxon>Ailuropoda</taxon>
    </lineage>
</organism>
<feature type="region of interest" description="Disordered" evidence="2">
    <location>
        <begin position="348"/>
        <end position="441"/>
    </location>
</feature>
<feature type="compositionally biased region" description="Basic and acidic residues" evidence="2">
    <location>
        <begin position="401"/>
        <end position="410"/>
    </location>
</feature>
<protein>
    <recommendedName>
        <fullName evidence="3">DUF4939 domain-containing protein</fullName>
    </recommendedName>
</protein>
<evidence type="ECO:0000256" key="1">
    <source>
        <dbReference type="SAM" id="Coils"/>
    </source>
</evidence>
<dbReference type="EMBL" id="GL193289">
    <property type="protein sequence ID" value="EFB14523.1"/>
    <property type="molecule type" value="Genomic_DNA"/>
</dbReference>
<dbReference type="InterPro" id="IPR032567">
    <property type="entry name" value="RTL1-rel"/>
</dbReference>
<dbReference type="AlphaFoldDB" id="D2HSK2"/>
<proteinExistence type="predicted"/>
<sequence length="738" mass="83350">MSEAAGNLNSLRMANVALREELNALRGENANLGLQLGRALAEVNSLRGNVSSYIRWPVPVVPVLAEENFEFPLSEIDAVPEGELPFLCWPPPRAEPEFASDELLISVPALPPPPAKELPAQPPLPPLERPELEPFSGDPVYLAEFLMKLETFIADHEDHFPGGAERVAFLITFFAGQAKNWAISVTREGSPLRANFPRFLDEIRKEFCGPIPPSVAKKAIRKLRQGHCTLGSYADAFQFLAQFLSWDDCRLQNQFLKGLSEFFRKELLWSTEMADLDELILECVEIERKVRVPKPIPLPGVRNIFFPFAADPNDDSDDEEFHSDEDEETRRRRLYDREQRRRVRAIQEEAREEEEKRKKQEEMRKRQEEMRKKQLEEMKQKLEEKEEEEEDEDGDEEVDVETVKDEENKGDFVCPVPQPDPDADQEADQEPEPESEDETQDDDLDEMMEMQPTMAHASSQTTGYYHENFLDASPPIVQPSRRRNQNRVPLLEGLPGTNSPFYSSPPLIRRAGRLGQRQIRRRPPVLFRLTPRQGGHRAARGRIRVTSPNASLICPNEQKDRLHRTPKATEATYLLDMIDREQDGIQRWTKSRHLLQATPPAEGPRREPYIQPSCGPCLLTVDTLALLPTSLPEKCKGQPLEELKSQPDWIPGLCQSSQLYASRAPSLEVLGVPVLSGHLPPPTLPAPIQVLAPKLTHSRRESPRSPRSCPRSPFNALGCAAMAATTAAGDRGSYGATG</sequence>
<gene>
    <name evidence="4" type="ORF">PANDA_015064</name>
</gene>
<keyword evidence="1" id="KW-0175">Coiled coil</keyword>
<dbReference type="PANTHER" id="PTHR15503:SF36">
    <property type="entry name" value="RETROTRANSPOSON GAG-LIKE PROTEIN 5"/>
    <property type="match status" value="1"/>
</dbReference>
<reference evidence="4" key="1">
    <citation type="journal article" date="2010" name="Nature">
        <title>The sequence and de novo assembly of the giant panda genome.</title>
        <authorList>
            <person name="Li R."/>
            <person name="Fan W."/>
            <person name="Tian G."/>
            <person name="Zhu H."/>
            <person name="He L."/>
            <person name="Cai J."/>
            <person name="Huang Q."/>
            <person name="Cai Q."/>
            <person name="Li B."/>
            <person name="Bai Y."/>
            <person name="Zhang Z."/>
            <person name="Zhang Y."/>
            <person name="Wang W."/>
            <person name="Li J."/>
            <person name="Wei F."/>
            <person name="Li H."/>
            <person name="Jian M."/>
            <person name="Li J."/>
            <person name="Zhang Z."/>
            <person name="Nielsen R."/>
            <person name="Li D."/>
            <person name="Gu W."/>
            <person name="Yang Z."/>
            <person name="Xuan Z."/>
            <person name="Ryder O.A."/>
            <person name="Leung F.C."/>
            <person name="Zhou Y."/>
            <person name="Cao J."/>
            <person name="Sun X."/>
            <person name="Fu Y."/>
            <person name="Fang X."/>
            <person name="Guo X."/>
            <person name="Wang B."/>
            <person name="Hou R."/>
            <person name="Shen F."/>
            <person name="Mu B."/>
            <person name="Ni P."/>
            <person name="Lin R."/>
            <person name="Qian W."/>
            <person name="Wang G."/>
            <person name="Yu C."/>
            <person name="Nie W."/>
            <person name="Wang J."/>
            <person name="Wu Z."/>
            <person name="Liang H."/>
            <person name="Min J."/>
            <person name="Wu Q."/>
            <person name="Cheng S."/>
            <person name="Ruan J."/>
            <person name="Wang M."/>
            <person name="Shi Z."/>
            <person name="Wen M."/>
            <person name="Liu B."/>
            <person name="Ren X."/>
            <person name="Zheng H."/>
            <person name="Dong D."/>
            <person name="Cook K."/>
            <person name="Shan G."/>
            <person name="Zhang H."/>
            <person name="Kosiol C."/>
            <person name="Xie X."/>
            <person name="Lu Z."/>
            <person name="Zheng H."/>
            <person name="Li Y."/>
            <person name="Steiner C.C."/>
            <person name="Lam T.T."/>
            <person name="Lin S."/>
            <person name="Zhang Q."/>
            <person name="Li G."/>
            <person name="Tian J."/>
            <person name="Gong T."/>
            <person name="Liu H."/>
            <person name="Zhang D."/>
            <person name="Fang L."/>
            <person name="Ye C."/>
            <person name="Zhang J."/>
            <person name="Hu W."/>
            <person name="Xu A."/>
            <person name="Ren Y."/>
            <person name="Zhang G."/>
            <person name="Bruford M.W."/>
            <person name="Li Q."/>
            <person name="Ma L."/>
            <person name="Guo Y."/>
            <person name="An N."/>
            <person name="Hu Y."/>
            <person name="Zheng Y."/>
            <person name="Shi Y."/>
            <person name="Li Z."/>
            <person name="Liu Q."/>
            <person name="Chen Y."/>
            <person name="Zhao J."/>
            <person name="Qu N."/>
            <person name="Zhao S."/>
            <person name="Tian F."/>
            <person name="Wang X."/>
            <person name="Wang H."/>
            <person name="Xu L."/>
            <person name="Liu X."/>
            <person name="Vinar T."/>
            <person name="Wang Y."/>
            <person name="Lam T.W."/>
            <person name="Yiu S.M."/>
            <person name="Liu S."/>
            <person name="Zhang H."/>
            <person name="Li D."/>
            <person name="Huang Y."/>
            <person name="Wang X."/>
            <person name="Yang G."/>
            <person name="Jiang Z."/>
            <person name="Wang J."/>
            <person name="Qin N."/>
            <person name="Li L."/>
            <person name="Li J."/>
            <person name="Bolund L."/>
            <person name="Kristiansen K."/>
            <person name="Wong G.K."/>
            <person name="Olson M."/>
            <person name="Zhang X."/>
            <person name="Li S."/>
            <person name="Yang H."/>
            <person name="Wang J."/>
            <person name="Wang J."/>
        </authorList>
    </citation>
    <scope>NUCLEOTIDE SEQUENCE [LARGE SCALE GENOMIC DNA]</scope>
</reference>
<dbReference type="InterPro" id="IPR032549">
    <property type="entry name" value="DUF4939"/>
</dbReference>
<dbReference type="Pfam" id="PF16297">
    <property type="entry name" value="DUF4939"/>
    <property type="match status" value="1"/>
</dbReference>
<dbReference type="HOGENOM" id="CLU_039587_0_0_1"/>
<feature type="coiled-coil region" evidence="1">
    <location>
        <begin position="8"/>
        <end position="35"/>
    </location>
</feature>
<feature type="domain" description="DUF4939" evidence="3">
    <location>
        <begin position="132"/>
        <end position="207"/>
    </location>
</feature>
<evidence type="ECO:0000256" key="2">
    <source>
        <dbReference type="SAM" id="MobiDB-lite"/>
    </source>
</evidence>
<dbReference type="InParanoid" id="D2HSK2"/>
<feature type="compositionally biased region" description="Acidic residues" evidence="2">
    <location>
        <begin position="421"/>
        <end position="441"/>
    </location>
</feature>